<dbReference type="InterPro" id="IPR028974">
    <property type="entry name" value="TSP_type-3_rpt"/>
</dbReference>
<evidence type="ECO:0000313" key="3">
    <source>
        <dbReference type="Proteomes" id="UP000648239"/>
    </source>
</evidence>
<dbReference type="SUPFAM" id="SSF103647">
    <property type="entry name" value="TSP type-3 repeat"/>
    <property type="match status" value="1"/>
</dbReference>
<dbReference type="SUPFAM" id="SSF55486">
    <property type="entry name" value="Metalloproteases ('zincins'), catalytic domain"/>
    <property type="match status" value="1"/>
</dbReference>
<evidence type="ECO:0000256" key="1">
    <source>
        <dbReference type="SAM" id="SignalP"/>
    </source>
</evidence>
<reference evidence="2 3" key="1">
    <citation type="submission" date="2020-08" db="EMBL/GenBank/DDBJ databases">
        <title>Acidobacteriota in marine sediments use diverse sulfur dissimilation pathways.</title>
        <authorList>
            <person name="Wasmund K."/>
        </authorList>
    </citation>
    <scope>NUCLEOTIDE SEQUENCE [LARGE SCALE GENOMIC DNA]</scope>
    <source>
        <strain evidence="2">MAG AM4</strain>
    </source>
</reference>
<keyword evidence="1" id="KW-0732">Signal</keyword>
<dbReference type="Proteomes" id="UP000648239">
    <property type="component" value="Unassembled WGS sequence"/>
</dbReference>
<dbReference type="Gene3D" id="4.10.1080.10">
    <property type="entry name" value="TSP type-3 repeat"/>
    <property type="match status" value="1"/>
</dbReference>
<sequence>MKINRPRHGITVRCRIVVQTAFRASVLLALLLLTSMVVVAASTPPAQDRPVRERVEQAARATYIHGMTAEIARREIGPDGLPILLELLEDPAFPRHDNVVAFMTFLGGSNATRALESFLRVPPAATHRPAEQRALLLAPQALGQIASRGDRTALDLLMEITDPASGNDLLRQASTLDRQPARLHADLLRMAFRGLAYSETETANQRLLDFARGELRVSALPDSHETARSALALRNELGSRSETLEPTAGGYDPPNTTAGGVLDSAGRVHDTGLTYANHVDVGDPMDDARLDVVLGIASFRTGCGDDPADIACCVTFSRLNSAASFGAPGDGLDTIDDSAEMTSVLSDTSARFKVVRAINYCGGPGINIIGCAWQPGNGGAVVRMTAAESESVLWVHEYGHNTGLDHSNNGSRYLMYGTNYGTNDLLDQQECDSFHTPHSWAEIVPDDIGACNDTDGDLIHDATDNCPAISNYDQLDSDGDGIGDACQTSSCGNGVIDAGEECDGINLGIHTCATEGYREGLLACDGFCRLDRTGCACMDTDADQKGDEAIPLGACASDCNDGDSLIWDTPGEIPTLIFSAVLATLEWIEPVDPGGSTSTLVFDVLRSTDPADFETGSICVESDDGADTLAVDPEIPGSGIVFYYLVRAENACPKGSGPLGSGRSGRTCGS</sequence>
<protein>
    <submittedName>
        <fullName evidence="2">Thrombospondin type 3 repeat-containing protein</fullName>
    </submittedName>
</protein>
<feature type="chain" id="PRO_5035309359" evidence="1">
    <location>
        <begin position="41"/>
        <end position="670"/>
    </location>
</feature>
<comment type="caution">
    <text evidence="2">The sequence shown here is derived from an EMBL/GenBank/DDBJ whole genome shotgun (WGS) entry which is preliminary data.</text>
</comment>
<evidence type="ECO:0000313" key="2">
    <source>
        <dbReference type="EMBL" id="MBD3867574.1"/>
    </source>
</evidence>
<dbReference type="EMBL" id="JACXWD010000012">
    <property type="protein sequence ID" value="MBD3867574.1"/>
    <property type="molecule type" value="Genomic_DNA"/>
</dbReference>
<name>A0A8J7CE19_9BACT</name>
<dbReference type="AlphaFoldDB" id="A0A8J7CE19"/>
<proteinExistence type="predicted"/>
<feature type="signal peptide" evidence="1">
    <location>
        <begin position="1"/>
        <end position="40"/>
    </location>
</feature>
<dbReference type="GO" id="GO:0005509">
    <property type="term" value="F:calcium ion binding"/>
    <property type="evidence" value="ECO:0007669"/>
    <property type="project" value="InterPro"/>
</dbReference>
<organism evidence="2 3">
    <name type="scientific">Candidatus Polarisedimenticola svalbardensis</name>
    <dbReference type="NCBI Taxonomy" id="2886004"/>
    <lineage>
        <taxon>Bacteria</taxon>
        <taxon>Pseudomonadati</taxon>
        <taxon>Acidobacteriota</taxon>
        <taxon>Candidatus Polarisedimenticolia</taxon>
        <taxon>Candidatus Polarisedimenticolales</taxon>
        <taxon>Candidatus Polarisedimenticolaceae</taxon>
        <taxon>Candidatus Polarisedimenticola</taxon>
    </lineage>
</organism>
<accession>A0A8J7CE19</accession>
<gene>
    <name evidence="2" type="ORF">IFK94_05565</name>
</gene>